<dbReference type="Pfam" id="PF06432">
    <property type="entry name" value="GPI2"/>
    <property type="match status" value="2"/>
</dbReference>
<dbReference type="EMBL" id="KQ964931">
    <property type="protein sequence ID" value="KXN65256.1"/>
    <property type="molecule type" value="Genomic_DNA"/>
</dbReference>
<feature type="transmembrane region" description="Helical" evidence="8">
    <location>
        <begin position="62"/>
        <end position="79"/>
    </location>
</feature>
<dbReference type="GO" id="GO:0000506">
    <property type="term" value="C:glycosylphosphatidylinositol-N-acetylglucosaminyltransferase (GPI-GnT) complex"/>
    <property type="evidence" value="ECO:0007669"/>
    <property type="project" value="TreeGrafter"/>
</dbReference>
<keyword evidence="7 8" id="KW-0472">Membrane</keyword>
<dbReference type="STRING" id="796925.A0A137NR59"/>
<evidence type="ECO:0000256" key="6">
    <source>
        <dbReference type="ARBA" id="ARBA00022989"/>
    </source>
</evidence>
<evidence type="ECO:0000256" key="8">
    <source>
        <dbReference type="SAM" id="Phobius"/>
    </source>
</evidence>
<keyword evidence="10" id="KW-1185">Reference proteome</keyword>
<comment type="subcellular location">
    <subcellularLocation>
        <location evidence="1">Membrane</location>
        <topology evidence="1">Multi-pass membrane protein</topology>
    </subcellularLocation>
</comment>
<evidence type="ECO:0008006" key="11">
    <source>
        <dbReference type="Google" id="ProtNLM"/>
    </source>
</evidence>
<comment type="pathway">
    <text evidence="2">Glycolipid biosynthesis; glycosylphosphatidylinositol-anchor biosynthesis.</text>
</comment>
<keyword evidence="5 8" id="KW-0812">Transmembrane</keyword>
<keyword evidence="4" id="KW-0337">GPI-anchor biosynthesis</keyword>
<dbReference type="PANTHER" id="PTHR12982:SF0">
    <property type="entry name" value="PHOSPHATIDYLINOSITOL N-ACETYLGLUCOSAMINYLTRANSFERASE SUBUNIT C"/>
    <property type="match status" value="1"/>
</dbReference>
<dbReference type="InterPro" id="IPR009450">
    <property type="entry name" value="Plno_GlcNAc_GPI2"/>
</dbReference>
<feature type="transmembrane region" description="Helical" evidence="8">
    <location>
        <begin position="222"/>
        <end position="241"/>
    </location>
</feature>
<dbReference type="OrthoDB" id="196709at2759"/>
<organism evidence="9 10">
    <name type="scientific">Conidiobolus coronatus (strain ATCC 28846 / CBS 209.66 / NRRL 28638)</name>
    <name type="common">Delacroixia coronata</name>
    <dbReference type="NCBI Taxonomy" id="796925"/>
    <lineage>
        <taxon>Eukaryota</taxon>
        <taxon>Fungi</taxon>
        <taxon>Fungi incertae sedis</taxon>
        <taxon>Zoopagomycota</taxon>
        <taxon>Entomophthoromycotina</taxon>
        <taxon>Entomophthoromycetes</taxon>
        <taxon>Entomophthorales</taxon>
        <taxon>Ancylistaceae</taxon>
        <taxon>Conidiobolus</taxon>
    </lineage>
</organism>
<keyword evidence="6 8" id="KW-1133">Transmembrane helix</keyword>
<evidence type="ECO:0000313" key="10">
    <source>
        <dbReference type="Proteomes" id="UP000070444"/>
    </source>
</evidence>
<dbReference type="UniPathway" id="UPA00196"/>
<dbReference type="Proteomes" id="UP000070444">
    <property type="component" value="Unassembled WGS sequence"/>
</dbReference>
<reference evidence="9 10" key="1">
    <citation type="journal article" date="2015" name="Genome Biol. Evol.">
        <title>Phylogenomic analyses indicate that early fungi evolved digesting cell walls of algal ancestors of land plants.</title>
        <authorList>
            <person name="Chang Y."/>
            <person name="Wang S."/>
            <person name="Sekimoto S."/>
            <person name="Aerts A.L."/>
            <person name="Choi C."/>
            <person name="Clum A."/>
            <person name="LaButti K.M."/>
            <person name="Lindquist E.A."/>
            <person name="Yee Ngan C."/>
            <person name="Ohm R.A."/>
            <person name="Salamov A.A."/>
            <person name="Grigoriev I.V."/>
            <person name="Spatafora J.W."/>
            <person name="Berbee M.L."/>
        </authorList>
    </citation>
    <scope>NUCLEOTIDE SEQUENCE [LARGE SCALE GENOMIC DNA]</scope>
    <source>
        <strain evidence="9 10">NRRL 28638</strain>
    </source>
</reference>
<dbReference type="GO" id="GO:0006506">
    <property type="term" value="P:GPI anchor biosynthetic process"/>
    <property type="evidence" value="ECO:0007669"/>
    <property type="project" value="UniProtKB-UniPathway"/>
</dbReference>
<proteinExistence type="inferred from homology"/>
<protein>
    <recommendedName>
        <fullName evidence="11">Phosphatidylinositol N-acetylglucosaminyltransferase</fullName>
    </recommendedName>
</protein>
<evidence type="ECO:0000256" key="2">
    <source>
        <dbReference type="ARBA" id="ARBA00004687"/>
    </source>
</evidence>
<comment type="similarity">
    <text evidence="3">Belongs to the PIGC family.</text>
</comment>
<evidence type="ECO:0000256" key="4">
    <source>
        <dbReference type="ARBA" id="ARBA00022502"/>
    </source>
</evidence>
<dbReference type="AlphaFoldDB" id="A0A137NR59"/>
<feature type="transmembrane region" description="Helical" evidence="8">
    <location>
        <begin position="198"/>
        <end position="216"/>
    </location>
</feature>
<gene>
    <name evidence="9" type="ORF">CONCODRAFT_80820</name>
</gene>
<evidence type="ECO:0000256" key="3">
    <source>
        <dbReference type="ARBA" id="ARBA00008321"/>
    </source>
</evidence>
<evidence type="ECO:0000256" key="5">
    <source>
        <dbReference type="ARBA" id="ARBA00022692"/>
    </source>
</evidence>
<feature type="transmembrane region" description="Helical" evidence="8">
    <location>
        <begin position="85"/>
        <end position="108"/>
    </location>
</feature>
<feature type="transmembrane region" description="Helical" evidence="8">
    <location>
        <begin position="115"/>
        <end position="133"/>
    </location>
</feature>
<sequence>MKNNSTNNNKSSKKDKFEKVLWKSTTFSDNYVPEDFYQNLKAYRTPSEETYVSLVKNFNFTIILRYQIVLLYVLIFNLLDLKPALTNNVLLIFLSFSSVNLIIFYFMMRGYFEDSIYNLTIIALIFNSLYHDYTDHLDINIQYPTTISINFGIFSSVLLSSRLHSDFQVFSFLFISIVIFHLFPIFERYLRHYSSTLTFLYNLVLLTINSILIIYLNFINLIYINICVLIAIQFVLPAWFYKLVRGKV</sequence>
<evidence type="ECO:0000313" key="9">
    <source>
        <dbReference type="EMBL" id="KXN65256.1"/>
    </source>
</evidence>
<name>A0A137NR59_CONC2</name>
<evidence type="ECO:0000256" key="1">
    <source>
        <dbReference type="ARBA" id="ARBA00004141"/>
    </source>
</evidence>
<feature type="transmembrane region" description="Helical" evidence="8">
    <location>
        <begin position="167"/>
        <end position="186"/>
    </location>
</feature>
<dbReference type="PANTHER" id="PTHR12982">
    <property type="entry name" value="PHOSPHATIDYLINOSITOL GLYCAN, CLASS C"/>
    <property type="match status" value="1"/>
</dbReference>
<accession>A0A137NR59</accession>
<evidence type="ECO:0000256" key="7">
    <source>
        <dbReference type="ARBA" id="ARBA00023136"/>
    </source>
</evidence>